<evidence type="ECO:0008006" key="5">
    <source>
        <dbReference type="Google" id="ProtNLM"/>
    </source>
</evidence>
<feature type="compositionally biased region" description="Basic and acidic residues" evidence="1">
    <location>
        <begin position="150"/>
        <end position="164"/>
    </location>
</feature>
<sequence length="180" mass="17821">MQAYATSFGIGFVAGMRSMSACAALTWAAALGRTRRAPIPAGIGARAGATAAALAEMAGDKMPFAPDRRIPPSFAFRLAIGAVGGWALAGRRASPETGALVGAAGALAGTLIGRSARGGDSRTASGRGRGLAEDATAALLAALVIASAEGRPHAAPQERAKSDRPAPPGRVGPQRPGEGP</sequence>
<accession>A0ABU7TLN6</accession>
<dbReference type="RefSeq" id="WP_331301478.1">
    <property type="nucleotide sequence ID" value="NZ_MLCA01000001.1"/>
</dbReference>
<feature type="chain" id="PRO_5047456530" description="DUF4126 domain-containing protein" evidence="2">
    <location>
        <begin position="24"/>
        <end position="180"/>
    </location>
</feature>
<proteinExistence type="predicted"/>
<comment type="caution">
    <text evidence="3">The sequence shown here is derived from an EMBL/GenBank/DDBJ whole genome shotgun (WGS) entry which is preliminary data.</text>
</comment>
<dbReference type="Proteomes" id="UP001355206">
    <property type="component" value="Unassembled WGS sequence"/>
</dbReference>
<evidence type="ECO:0000256" key="2">
    <source>
        <dbReference type="SAM" id="SignalP"/>
    </source>
</evidence>
<organism evidence="3 4">
    <name type="scientific">Methylobacterium oryzae</name>
    <dbReference type="NCBI Taxonomy" id="334852"/>
    <lineage>
        <taxon>Bacteria</taxon>
        <taxon>Pseudomonadati</taxon>
        <taxon>Pseudomonadota</taxon>
        <taxon>Alphaproteobacteria</taxon>
        <taxon>Hyphomicrobiales</taxon>
        <taxon>Methylobacteriaceae</taxon>
        <taxon>Methylobacterium</taxon>
    </lineage>
</organism>
<reference evidence="3 4" key="1">
    <citation type="journal article" date="2012" name="Genet. Mol. Biol.">
        <title>Analysis of 16S rRNA and mxaF genes revealing insights into Methylobacterium niche-specific plant association.</title>
        <authorList>
            <person name="Dourado M.N."/>
            <person name="Andreote F.D."/>
            <person name="Dini-Andreote F."/>
            <person name="Conti R."/>
            <person name="Araujo J.M."/>
            <person name="Araujo W.L."/>
        </authorList>
    </citation>
    <scope>NUCLEOTIDE SEQUENCE [LARGE SCALE GENOMIC DNA]</scope>
    <source>
        <strain evidence="3 4">TC3-10</strain>
    </source>
</reference>
<keyword evidence="4" id="KW-1185">Reference proteome</keyword>
<name>A0ABU7TLN6_9HYPH</name>
<keyword evidence="2" id="KW-0732">Signal</keyword>
<gene>
    <name evidence="3" type="ORF">MOTC310_07195</name>
</gene>
<evidence type="ECO:0000313" key="4">
    <source>
        <dbReference type="Proteomes" id="UP001355206"/>
    </source>
</evidence>
<feature type="region of interest" description="Disordered" evidence="1">
    <location>
        <begin position="150"/>
        <end position="180"/>
    </location>
</feature>
<evidence type="ECO:0000313" key="3">
    <source>
        <dbReference type="EMBL" id="MEE7490277.1"/>
    </source>
</evidence>
<protein>
    <recommendedName>
        <fullName evidence="5">DUF4126 domain-containing protein</fullName>
    </recommendedName>
</protein>
<evidence type="ECO:0000256" key="1">
    <source>
        <dbReference type="SAM" id="MobiDB-lite"/>
    </source>
</evidence>
<dbReference type="EMBL" id="MLCA01000001">
    <property type="protein sequence ID" value="MEE7490277.1"/>
    <property type="molecule type" value="Genomic_DNA"/>
</dbReference>
<feature type="signal peptide" evidence="2">
    <location>
        <begin position="1"/>
        <end position="23"/>
    </location>
</feature>